<dbReference type="Proteomes" id="UP000241769">
    <property type="component" value="Unassembled WGS sequence"/>
</dbReference>
<dbReference type="AlphaFoldDB" id="A0A2P6N7R0"/>
<dbReference type="Pfam" id="PF00651">
    <property type="entry name" value="BTB"/>
    <property type="match status" value="2"/>
</dbReference>
<accession>A0A2P6N7R0</accession>
<evidence type="ECO:0000256" key="3">
    <source>
        <dbReference type="PROSITE-ProRule" id="PRU00023"/>
    </source>
</evidence>
<organism evidence="6 7">
    <name type="scientific">Planoprotostelium fungivorum</name>
    <dbReference type="NCBI Taxonomy" id="1890364"/>
    <lineage>
        <taxon>Eukaryota</taxon>
        <taxon>Amoebozoa</taxon>
        <taxon>Evosea</taxon>
        <taxon>Variosea</taxon>
        <taxon>Cavosteliida</taxon>
        <taxon>Cavosteliaceae</taxon>
        <taxon>Planoprotostelium</taxon>
    </lineage>
</organism>
<dbReference type="SMART" id="SM00248">
    <property type="entry name" value="ANK"/>
    <property type="match status" value="7"/>
</dbReference>
<keyword evidence="1" id="KW-0677">Repeat</keyword>
<feature type="repeat" description="ANK" evidence="3">
    <location>
        <begin position="330"/>
        <end position="357"/>
    </location>
</feature>
<dbReference type="PROSITE" id="PS50088">
    <property type="entry name" value="ANK_REPEAT"/>
    <property type="match status" value="4"/>
</dbReference>
<dbReference type="SMART" id="SM00225">
    <property type="entry name" value="BTB"/>
    <property type="match status" value="2"/>
</dbReference>
<keyword evidence="7" id="KW-1185">Reference proteome</keyword>
<protein>
    <submittedName>
        <fullName evidence="6">Ankyrin repeat protein</fullName>
    </submittedName>
</protein>
<dbReference type="InterPro" id="IPR002110">
    <property type="entry name" value="Ankyrin_rpt"/>
</dbReference>
<dbReference type="PROSITE" id="PS50297">
    <property type="entry name" value="ANK_REP_REGION"/>
    <property type="match status" value="3"/>
</dbReference>
<gene>
    <name evidence="6" type="ORF">PROFUN_05956</name>
</gene>
<dbReference type="InterPro" id="IPR036770">
    <property type="entry name" value="Ankyrin_rpt-contain_sf"/>
</dbReference>
<feature type="repeat" description="ANK" evidence="3">
    <location>
        <begin position="364"/>
        <end position="396"/>
    </location>
</feature>
<evidence type="ECO:0000259" key="5">
    <source>
        <dbReference type="PROSITE" id="PS50097"/>
    </source>
</evidence>
<dbReference type="InterPro" id="IPR000210">
    <property type="entry name" value="BTB/POZ_dom"/>
</dbReference>
<dbReference type="SUPFAM" id="SSF48403">
    <property type="entry name" value="Ankyrin repeat"/>
    <property type="match status" value="1"/>
</dbReference>
<dbReference type="OrthoDB" id="366390at2759"/>
<evidence type="ECO:0000256" key="2">
    <source>
        <dbReference type="ARBA" id="ARBA00023043"/>
    </source>
</evidence>
<dbReference type="STRING" id="1890364.A0A2P6N7R0"/>
<dbReference type="InterPro" id="IPR011333">
    <property type="entry name" value="SKP1/BTB/POZ_sf"/>
</dbReference>
<evidence type="ECO:0000313" key="6">
    <source>
        <dbReference type="EMBL" id="PRP79980.1"/>
    </source>
</evidence>
<dbReference type="PANTHER" id="PTHR24166">
    <property type="entry name" value="ROLLING PEBBLES, ISOFORM B"/>
    <property type="match status" value="1"/>
</dbReference>
<reference evidence="6 7" key="1">
    <citation type="journal article" date="2018" name="Genome Biol. Evol.">
        <title>Multiple Roots of Fruiting Body Formation in Amoebozoa.</title>
        <authorList>
            <person name="Hillmann F."/>
            <person name="Forbes G."/>
            <person name="Novohradska S."/>
            <person name="Ferling I."/>
            <person name="Riege K."/>
            <person name="Groth M."/>
            <person name="Westermann M."/>
            <person name="Marz M."/>
            <person name="Spaller T."/>
            <person name="Winckler T."/>
            <person name="Schaap P."/>
            <person name="Glockner G."/>
        </authorList>
    </citation>
    <scope>NUCLEOTIDE SEQUENCE [LARGE SCALE GENOMIC DNA]</scope>
    <source>
        <strain evidence="6 7">Jena</strain>
    </source>
</reference>
<dbReference type="InParanoid" id="A0A2P6N7R0"/>
<dbReference type="PANTHER" id="PTHR24166:SF48">
    <property type="entry name" value="PROTEIN VAPYRIN"/>
    <property type="match status" value="1"/>
</dbReference>
<dbReference type="PROSITE" id="PS50097">
    <property type="entry name" value="BTB"/>
    <property type="match status" value="2"/>
</dbReference>
<dbReference type="Pfam" id="PF12796">
    <property type="entry name" value="Ank_2"/>
    <property type="match status" value="2"/>
</dbReference>
<feature type="compositionally biased region" description="Basic and acidic residues" evidence="4">
    <location>
        <begin position="69"/>
        <end position="78"/>
    </location>
</feature>
<feature type="domain" description="BTB" evidence="5">
    <location>
        <begin position="516"/>
        <end position="578"/>
    </location>
</feature>
<evidence type="ECO:0000256" key="1">
    <source>
        <dbReference type="ARBA" id="ARBA00022737"/>
    </source>
</evidence>
<feature type="compositionally biased region" description="Acidic residues" evidence="4">
    <location>
        <begin position="126"/>
        <end position="140"/>
    </location>
</feature>
<feature type="region of interest" description="Disordered" evidence="4">
    <location>
        <begin position="113"/>
        <end position="169"/>
    </location>
</feature>
<feature type="compositionally biased region" description="Polar residues" evidence="4">
    <location>
        <begin position="28"/>
        <end position="45"/>
    </location>
</feature>
<sequence length="891" mass="101068">MKEKEEDEPTPPKTPPTEANNKHRSKSLKTSSDGRVLTNPTSPRTPRSIRTFLEKLGKRNSLALPESPIGKRGEKMNDLEETVALESPPPPEEVNEKEITLKGFHKYKAASLDSIPLGEKKTTENEEREEEREEGEEREEREERGEKEGQTTPEARISPRTPDASPSRNHRLMKFLPHLDERSVNIANIVCMNQGTRSFFDSIDVSESAASLSVKDGEGNTVLHYASMLGQVELVRHLINKGVKVNEPNNKGITALHFSVCKTSPLHTMTAELLLNSGAKVNARTNDNETPLHYAVVRGRSIGKSTNGNMFSTLLLTKWKVDPSVRDSSAGRTPLHYAAQFNYYHICNVILERSRNIIDIRDDKGYTALHIAAAYGNLEVSRLLLLRGASIHILTEDHLTPLHLACKFMKPRIVDLLMVNIEAQSRTRNVVFSVLDKRDKRGFSAAHYAAIRFPDFLNLKDHLGLTPCLWALSKGNKSCLLYLISKDQSMLSLIDRDNLFPFSIELSVAIKNPEFSDLKVYVEGTLVPAHRIVLYRCFRTQIKDDEPVQTLELDPRIKMDPFMDLCSYLYTGRVPTGDAQLRGLLEVSNILQFGLLRQICETALLSKGKLLRVSTLPQYLGTILDKGIFVDIEVTVERKKFRLHQFVLAFRCKYLYDQLKKNGKKVEDNTLDSKLRSASNSSVNQNSIDSYSSSENIRYDFLNEQNNHRSPGVTLELLEVTRLSFACIVDFLYTDVVRRIESLIPEDLKNLHRTAIQFGLPRLARKCELYLYERINDGNCVDIYHLADEKTMPTLHRGCVDFIASDYKRTLKSRGLEGLSGSQHDELRKRYKEMKKEGTTLEPNAGSKKKGKGKVPEPERPTPDQFFARRAPLGAMPPMRPTLERRNSLKW</sequence>
<feature type="region of interest" description="Disordered" evidence="4">
    <location>
        <begin position="1"/>
        <end position="97"/>
    </location>
</feature>
<keyword evidence="2 3" id="KW-0040">ANK repeat</keyword>
<proteinExistence type="predicted"/>
<comment type="caution">
    <text evidence="6">The sequence shown here is derived from an EMBL/GenBank/DDBJ whole genome shotgun (WGS) entry which is preliminary data.</text>
</comment>
<feature type="repeat" description="ANK" evidence="3">
    <location>
        <begin position="218"/>
        <end position="250"/>
    </location>
</feature>
<dbReference type="Gene3D" id="1.25.40.20">
    <property type="entry name" value="Ankyrin repeat-containing domain"/>
    <property type="match status" value="2"/>
</dbReference>
<feature type="region of interest" description="Disordered" evidence="4">
    <location>
        <begin position="835"/>
        <end position="891"/>
    </location>
</feature>
<evidence type="ECO:0000313" key="7">
    <source>
        <dbReference type="Proteomes" id="UP000241769"/>
    </source>
</evidence>
<feature type="domain" description="BTB" evidence="5">
    <location>
        <begin position="630"/>
        <end position="741"/>
    </location>
</feature>
<feature type="repeat" description="ANK" evidence="3">
    <location>
        <begin position="251"/>
        <end position="286"/>
    </location>
</feature>
<dbReference type="EMBL" id="MDYQ01000165">
    <property type="protein sequence ID" value="PRP79980.1"/>
    <property type="molecule type" value="Genomic_DNA"/>
</dbReference>
<name>A0A2P6N7R0_9EUKA</name>
<evidence type="ECO:0000256" key="4">
    <source>
        <dbReference type="SAM" id="MobiDB-lite"/>
    </source>
</evidence>
<dbReference type="PRINTS" id="PR01415">
    <property type="entry name" value="ANKYRIN"/>
</dbReference>
<feature type="compositionally biased region" description="Basic and acidic residues" evidence="4">
    <location>
        <begin position="882"/>
        <end position="891"/>
    </location>
</feature>
<dbReference type="Gene3D" id="3.30.710.10">
    <property type="entry name" value="Potassium Channel Kv1.1, Chain A"/>
    <property type="match status" value="2"/>
</dbReference>
<dbReference type="SUPFAM" id="SSF54695">
    <property type="entry name" value="POZ domain"/>
    <property type="match status" value="2"/>
</dbReference>
<dbReference type="InterPro" id="IPR050889">
    <property type="entry name" value="Dendritic_Spine_Reg/Scaffold"/>
</dbReference>
<dbReference type="CDD" id="cd18186">
    <property type="entry name" value="BTB_POZ_ZBTB_KLHL-like"/>
    <property type="match status" value="1"/>
</dbReference>